<keyword evidence="6" id="KW-1185">Reference proteome</keyword>
<dbReference type="Gene3D" id="3.30.230.10">
    <property type="match status" value="1"/>
</dbReference>
<accession>A0AAE1RKR8</accession>
<dbReference type="InterPro" id="IPR014721">
    <property type="entry name" value="Ribsml_uS5_D2-typ_fold_subgr"/>
</dbReference>
<dbReference type="AlphaFoldDB" id="A0AAE1RKR8"/>
<keyword evidence="2" id="KW-0689">Ribosomal protein</keyword>
<dbReference type="Pfam" id="PF00380">
    <property type="entry name" value="Ribosomal_S9"/>
    <property type="match status" value="1"/>
</dbReference>
<comment type="caution">
    <text evidence="5">The sequence shown here is derived from an EMBL/GenBank/DDBJ whole genome shotgun (WGS) entry which is preliminary data.</text>
</comment>
<evidence type="ECO:0000256" key="3">
    <source>
        <dbReference type="ARBA" id="ARBA00023274"/>
    </source>
</evidence>
<dbReference type="PANTHER" id="PTHR21569:SF1">
    <property type="entry name" value="SMALL RIBOSOMAL SUBUNIT PROTEIN US9M"/>
    <property type="match status" value="1"/>
</dbReference>
<evidence type="ECO:0000256" key="2">
    <source>
        <dbReference type="ARBA" id="ARBA00022980"/>
    </source>
</evidence>
<gene>
    <name evidence="5" type="ORF">RND71_028354</name>
</gene>
<evidence type="ECO:0000256" key="4">
    <source>
        <dbReference type="SAM" id="MobiDB-lite"/>
    </source>
</evidence>
<dbReference type="GO" id="GO:0022627">
    <property type="term" value="C:cytosolic small ribosomal subunit"/>
    <property type="evidence" value="ECO:0007669"/>
    <property type="project" value="TreeGrafter"/>
</dbReference>
<organism evidence="5 6">
    <name type="scientific">Anisodus tanguticus</name>
    <dbReference type="NCBI Taxonomy" id="243964"/>
    <lineage>
        <taxon>Eukaryota</taxon>
        <taxon>Viridiplantae</taxon>
        <taxon>Streptophyta</taxon>
        <taxon>Embryophyta</taxon>
        <taxon>Tracheophyta</taxon>
        <taxon>Spermatophyta</taxon>
        <taxon>Magnoliopsida</taxon>
        <taxon>eudicotyledons</taxon>
        <taxon>Gunneridae</taxon>
        <taxon>Pentapetalae</taxon>
        <taxon>asterids</taxon>
        <taxon>lamiids</taxon>
        <taxon>Solanales</taxon>
        <taxon>Solanaceae</taxon>
        <taxon>Solanoideae</taxon>
        <taxon>Hyoscyameae</taxon>
        <taxon>Anisodus</taxon>
    </lineage>
</organism>
<evidence type="ECO:0000256" key="1">
    <source>
        <dbReference type="ARBA" id="ARBA00005251"/>
    </source>
</evidence>
<name>A0AAE1RKR8_9SOLA</name>
<feature type="compositionally biased region" description="Acidic residues" evidence="4">
    <location>
        <begin position="75"/>
        <end position="94"/>
    </location>
</feature>
<dbReference type="GO" id="GO:0003735">
    <property type="term" value="F:structural constituent of ribosome"/>
    <property type="evidence" value="ECO:0007669"/>
    <property type="project" value="InterPro"/>
</dbReference>
<dbReference type="SUPFAM" id="SSF54211">
    <property type="entry name" value="Ribosomal protein S5 domain 2-like"/>
    <property type="match status" value="1"/>
</dbReference>
<reference evidence="5" key="1">
    <citation type="submission" date="2023-12" db="EMBL/GenBank/DDBJ databases">
        <title>Genome assembly of Anisodus tanguticus.</title>
        <authorList>
            <person name="Wang Y.-J."/>
        </authorList>
    </citation>
    <scope>NUCLEOTIDE SEQUENCE</scope>
    <source>
        <strain evidence="5">KB-2021</strain>
        <tissue evidence="5">Leaf</tissue>
    </source>
</reference>
<sequence length="94" mass="10559">MVNDKEFDVYFPMLDHRAVLLRPFTETKTLGMWDVRCTVKGGGVSGQVGVIQLGISRALQNWDPELRPPLREGEGTNEEESSDDDAYDDVDELS</sequence>
<keyword evidence="3" id="KW-0687">Ribonucleoprotein</keyword>
<dbReference type="GO" id="GO:0006412">
    <property type="term" value="P:translation"/>
    <property type="evidence" value="ECO:0007669"/>
    <property type="project" value="InterPro"/>
</dbReference>
<protein>
    <submittedName>
        <fullName evidence="5">Uncharacterized protein</fullName>
    </submittedName>
</protein>
<comment type="similarity">
    <text evidence="1">Belongs to the universal ribosomal protein uS9 family.</text>
</comment>
<dbReference type="PANTHER" id="PTHR21569">
    <property type="entry name" value="RIBOSOMAL PROTEIN S9"/>
    <property type="match status" value="1"/>
</dbReference>
<evidence type="ECO:0000313" key="6">
    <source>
        <dbReference type="Proteomes" id="UP001291623"/>
    </source>
</evidence>
<dbReference type="InterPro" id="IPR020568">
    <property type="entry name" value="Ribosomal_Su5_D2-typ_SF"/>
</dbReference>
<dbReference type="Proteomes" id="UP001291623">
    <property type="component" value="Unassembled WGS sequence"/>
</dbReference>
<dbReference type="EMBL" id="JAVYJV010000015">
    <property type="protein sequence ID" value="KAK4352836.1"/>
    <property type="molecule type" value="Genomic_DNA"/>
</dbReference>
<feature type="region of interest" description="Disordered" evidence="4">
    <location>
        <begin position="64"/>
        <end position="94"/>
    </location>
</feature>
<dbReference type="GO" id="GO:0003723">
    <property type="term" value="F:RNA binding"/>
    <property type="evidence" value="ECO:0007669"/>
    <property type="project" value="TreeGrafter"/>
</dbReference>
<proteinExistence type="inferred from homology"/>
<evidence type="ECO:0000313" key="5">
    <source>
        <dbReference type="EMBL" id="KAK4352836.1"/>
    </source>
</evidence>
<feature type="compositionally biased region" description="Basic and acidic residues" evidence="4">
    <location>
        <begin position="64"/>
        <end position="74"/>
    </location>
</feature>
<dbReference type="InterPro" id="IPR000754">
    <property type="entry name" value="Ribosomal_uS9"/>
</dbReference>